<dbReference type="Gene3D" id="3.30.70.240">
    <property type="match status" value="1"/>
</dbReference>
<evidence type="ECO:0000256" key="11">
    <source>
        <dbReference type="PROSITE-ProRule" id="PRU00104"/>
    </source>
</evidence>
<dbReference type="GO" id="GO:0061630">
    <property type="term" value="F:ubiquitin protein ligase activity"/>
    <property type="evidence" value="ECO:0007669"/>
    <property type="project" value="UniProtKB-ARBA"/>
</dbReference>
<dbReference type="EMBL" id="LN483345">
    <property type="protein sequence ID" value="CDZ98701.1"/>
    <property type="molecule type" value="Genomic_DNA"/>
</dbReference>
<keyword evidence="7" id="KW-0342">GTP-binding</keyword>
<feature type="region of interest" description="Disordered" evidence="13">
    <location>
        <begin position="1460"/>
        <end position="1490"/>
    </location>
</feature>
<dbReference type="GO" id="GO:0005829">
    <property type="term" value="C:cytosol"/>
    <property type="evidence" value="ECO:0007669"/>
    <property type="project" value="TreeGrafter"/>
</dbReference>
<dbReference type="CDD" id="cd01681">
    <property type="entry name" value="aeEF2_snRNP_like_IV"/>
    <property type="match status" value="1"/>
</dbReference>
<name>A0A0F7SIE8_PHARH</name>
<evidence type="ECO:0000313" key="17">
    <source>
        <dbReference type="EMBL" id="CDZ98701.1"/>
    </source>
</evidence>
<dbReference type="Gene3D" id="3.90.1430.10">
    <property type="entry name" value="Yeast translation eEF2 (G' domain)"/>
    <property type="match status" value="1"/>
</dbReference>
<dbReference type="PROSITE" id="PS50020">
    <property type="entry name" value="WW_DOMAIN_2"/>
    <property type="match status" value="1"/>
</dbReference>
<dbReference type="InterPro" id="IPR041095">
    <property type="entry name" value="EFG_II"/>
</dbReference>
<dbReference type="InterPro" id="IPR035647">
    <property type="entry name" value="EFG_III/V"/>
</dbReference>
<dbReference type="InterPro" id="IPR000640">
    <property type="entry name" value="EFG_V-like"/>
</dbReference>
<dbReference type="PRINTS" id="PR00315">
    <property type="entry name" value="ELONGATNFCT"/>
</dbReference>
<dbReference type="Pfam" id="PF00679">
    <property type="entry name" value="EFG_C"/>
    <property type="match status" value="1"/>
</dbReference>
<keyword evidence="17" id="KW-0251">Elongation factor</keyword>
<dbReference type="SMART" id="SM00838">
    <property type="entry name" value="EFG_C"/>
    <property type="match status" value="1"/>
</dbReference>
<dbReference type="FunFam" id="3.30.2410.10:FF:000009">
    <property type="entry name" value="Probable E3 ubiquitin-protein ligase HECTD2"/>
    <property type="match status" value="1"/>
</dbReference>
<reference evidence="17" key="1">
    <citation type="submission" date="2014-08" db="EMBL/GenBank/DDBJ databases">
        <authorList>
            <person name="Sharma Rahul"/>
            <person name="Thines Marco"/>
        </authorList>
    </citation>
    <scope>NUCLEOTIDE SEQUENCE</scope>
</reference>
<dbReference type="GO" id="GO:0042256">
    <property type="term" value="P:cytosolic ribosome assembly"/>
    <property type="evidence" value="ECO:0007669"/>
    <property type="project" value="TreeGrafter"/>
</dbReference>
<dbReference type="CDD" id="cd04096">
    <property type="entry name" value="eEF2_snRNP_like_C"/>
    <property type="match status" value="1"/>
</dbReference>
<comment type="subcellular location">
    <subcellularLocation>
        <location evidence="1">Cytoplasm</location>
    </subcellularLocation>
</comment>
<keyword evidence="4" id="KW-0547">Nucleotide-binding</keyword>
<keyword evidence="5 11" id="KW-0833">Ubl conjugation pathway</keyword>
<dbReference type="SMART" id="SM00119">
    <property type="entry name" value="HECTc"/>
    <property type="match status" value="1"/>
</dbReference>
<dbReference type="GO" id="GO:0003746">
    <property type="term" value="F:translation elongation factor activity"/>
    <property type="evidence" value="ECO:0007669"/>
    <property type="project" value="UniProtKB-KW"/>
</dbReference>
<feature type="compositionally biased region" description="Basic and acidic residues" evidence="13">
    <location>
        <begin position="1472"/>
        <end position="1485"/>
    </location>
</feature>
<dbReference type="FunFam" id="3.90.1430.10:FF:000002">
    <property type="entry name" value="Elongation factor like GTPase 1"/>
    <property type="match status" value="1"/>
</dbReference>
<evidence type="ECO:0000256" key="2">
    <source>
        <dbReference type="ARBA" id="ARBA00022490"/>
    </source>
</evidence>
<dbReference type="PANTHER" id="PTHR42908:SF3">
    <property type="entry name" value="ELONGATION FACTOR-LIKE GTPASE 1"/>
    <property type="match status" value="1"/>
</dbReference>
<dbReference type="GO" id="GO:1990904">
    <property type="term" value="C:ribonucleoprotein complex"/>
    <property type="evidence" value="ECO:0007669"/>
    <property type="project" value="TreeGrafter"/>
</dbReference>
<feature type="domain" description="HECT" evidence="15">
    <location>
        <begin position="1349"/>
        <end position="1728"/>
    </location>
</feature>
<feature type="active site" description="Glycyl thioester intermediate" evidence="11">
    <location>
        <position position="1696"/>
    </location>
</feature>
<keyword evidence="6" id="KW-0378">Hydrolase</keyword>
<evidence type="ECO:0000259" key="16">
    <source>
        <dbReference type="PROSITE" id="PS51722"/>
    </source>
</evidence>
<accession>A0A0F7SIE8</accession>
<dbReference type="InterPro" id="IPR035983">
    <property type="entry name" value="Hect_E3_ubiquitin_ligase"/>
</dbReference>
<feature type="compositionally biased region" description="Basic and acidic residues" evidence="13">
    <location>
        <begin position="207"/>
        <end position="217"/>
    </location>
</feature>
<dbReference type="SUPFAM" id="SSF54211">
    <property type="entry name" value="Ribosomal protein S5 domain 2-like"/>
    <property type="match status" value="1"/>
</dbReference>
<evidence type="ECO:0000256" key="7">
    <source>
        <dbReference type="ARBA" id="ARBA00023134"/>
    </source>
</evidence>
<comment type="catalytic activity">
    <reaction evidence="8">
        <text>GTP + H2O = GDP + phosphate + H(+)</text>
        <dbReference type="Rhea" id="RHEA:19669"/>
        <dbReference type="ChEBI" id="CHEBI:15377"/>
        <dbReference type="ChEBI" id="CHEBI:15378"/>
        <dbReference type="ChEBI" id="CHEBI:37565"/>
        <dbReference type="ChEBI" id="CHEBI:43474"/>
        <dbReference type="ChEBI" id="CHEBI:58189"/>
    </reaction>
</comment>
<dbReference type="Pfam" id="PF14492">
    <property type="entry name" value="EFG_III"/>
    <property type="match status" value="1"/>
</dbReference>
<organism evidence="17">
    <name type="scientific">Phaffia rhodozyma</name>
    <name type="common">Yeast</name>
    <name type="synonym">Xanthophyllomyces dendrorhous</name>
    <dbReference type="NCBI Taxonomy" id="264483"/>
    <lineage>
        <taxon>Eukaryota</taxon>
        <taxon>Fungi</taxon>
        <taxon>Dikarya</taxon>
        <taxon>Basidiomycota</taxon>
        <taxon>Agaricomycotina</taxon>
        <taxon>Tremellomycetes</taxon>
        <taxon>Cystofilobasidiales</taxon>
        <taxon>Mrakiaceae</taxon>
        <taxon>Phaffia</taxon>
    </lineage>
</organism>
<dbReference type="SUPFAM" id="SSF52540">
    <property type="entry name" value="P-loop containing nucleoside triphosphate hydrolases"/>
    <property type="match status" value="1"/>
</dbReference>
<dbReference type="GO" id="GO:0003924">
    <property type="term" value="F:GTPase activity"/>
    <property type="evidence" value="ECO:0007669"/>
    <property type="project" value="InterPro"/>
</dbReference>
<evidence type="ECO:0000256" key="12">
    <source>
        <dbReference type="SAM" id="Coils"/>
    </source>
</evidence>
<dbReference type="InterPro" id="IPR056752">
    <property type="entry name" value="EFL1"/>
</dbReference>
<protein>
    <recommendedName>
        <fullName evidence="9">Ribosome assembly protein 1</fullName>
    </recommendedName>
    <alternativeName>
        <fullName evidence="10">Elongation factor-like 1</fullName>
    </alternativeName>
</protein>
<dbReference type="GO" id="GO:0043022">
    <property type="term" value="F:ribosome binding"/>
    <property type="evidence" value="ECO:0007669"/>
    <property type="project" value="TreeGrafter"/>
</dbReference>
<keyword evidence="17" id="KW-0648">Protein biosynthesis</keyword>
<dbReference type="FunFam" id="3.40.50.300:FF:000746">
    <property type="entry name" value="Ribosome assembly protein 1"/>
    <property type="match status" value="1"/>
</dbReference>
<evidence type="ECO:0000256" key="8">
    <source>
        <dbReference type="ARBA" id="ARBA00048548"/>
    </source>
</evidence>
<dbReference type="NCBIfam" id="TIGR00231">
    <property type="entry name" value="small_GTP"/>
    <property type="match status" value="1"/>
</dbReference>
<evidence type="ECO:0000256" key="5">
    <source>
        <dbReference type="ARBA" id="ARBA00022786"/>
    </source>
</evidence>
<feature type="region of interest" description="Disordered" evidence="13">
    <location>
        <begin position="1138"/>
        <end position="1258"/>
    </location>
</feature>
<feature type="compositionally biased region" description="Polar residues" evidence="13">
    <location>
        <begin position="1206"/>
        <end position="1227"/>
    </location>
</feature>
<dbReference type="FunFam" id="3.30.70.240:FF:000006">
    <property type="entry name" value="Elongation factor like GTPase 1"/>
    <property type="match status" value="1"/>
</dbReference>
<keyword evidence="12" id="KW-0175">Coiled coil</keyword>
<dbReference type="Pfam" id="PF00632">
    <property type="entry name" value="HECT"/>
    <property type="match status" value="1"/>
</dbReference>
<evidence type="ECO:0000256" key="13">
    <source>
        <dbReference type="SAM" id="MobiDB-lite"/>
    </source>
</evidence>
<dbReference type="PROSITE" id="PS50237">
    <property type="entry name" value="HECT"/>
    <property type="match status" value="1"/>
</dbReference>
<dbReference type="Pfam" id="PF25118">
    <property type="entry name" value="EFL1"/>
    <property type="match status" value="1"/>
</dbReference>
<dbReference type="InterPro" id="IPR027417">
    <property type="entry name" value="P-loop_NTPase"/>
</dbReference>
<dbReference type="Gene3D" id="3.40.50.300">
    <property type="entry name" value="P-loop containing nucleotide triphosphate hydrolases"/>
    <property type="match status" value="1"/>
</dbReference>
<feature type="region of interest" description="Disordered" evidence="13">
    <location>
        <begin position="797"/>
        <end position="836"/>
    </location>
</feature>
<dbReference type="Gene3D" id="3.30.2410.10">
    <property type="entry name" value="Hect, E3 ligase catalytic domain"/>
    <property type="match status" value="1"/>
</dbReference>
<feature type="compositionally biased region" description="Low complexity" evidence="13">
    <location>
        <begin position="1138"/>
        <end position="1190"/>
    </location>
</feature>
<dbReference type="GO" id="GO:0016567">
    <property type="term" value="P:protein ubiquitination"/>
    <property type="evidence" value="ECO:0007669"/>
    <property type="project" value="UniProtKB-UniPathway"/>
</dbReference>
<evidence type="ECO:0000256" key="3">
    <source>
        <dbReference type="ARBA" id="ARBA00022517"/>
    </source>
</evidence>
<dbReference type="InterPro" id="IPR000569">
    <property type="entry name" value="HECT_dom"/>
</dbReference>
<dbReference type="PROSITE" id="PS51722">
    <property type="entry name" value="G_TR_2"/>
    <property type="match status" value="1"/>
</dbReference>
<dbReference type="FunFam" id="3.90.1750.10:FF:000079">
    <property type="entry name" value="E3 ubiquitin-protein ligase"/>
    <property type="match status" value="1"/>
</dbReference>
<dbReference type="InterPro" id="IPR009000">
    <property type="entry name" value="Transl_B-barrel_sf"/>
</dbReference>
<evidence type="ECO:0000259" key="15">
    <source>
        <dbReference type="PROSITE" id="PS50237"/>
    </source>
</evidence>
<evidence type="ECO:0000259" key="14">
    <source>
        <dbReference type="PROSITE" id="PS50020"/>
    </source>
</evidence>
<dbReference type="Gene3D" id="2.40.30.10">
    <property type="entry name" value="Translation factors"/>
    <property type="match status" value="1"/>
</dbReference>
<dbReference type="InterPro" id="IPR000795">
    <property type="entry name" value="T_Tr_GTP-bd_dom"/>
</dbReference>
<feature type="domain" description="Tr-type G" evidence="16">
    <location>
        <begin position="10"/>
        <end position="295"/>
    </location>
</feature>
<keyword evidence="2" id="KW-0963">Cytoplasm</keyword>
<sequence>MSKKAFQSQSNVRSICVIAHVDHGKTSYCDSLLSANNIISSRLAGSLRYLDSREDEVERGITMESSAVSLGFKMLRRKNNESKEVVPQDFMINLIDTPGHVDFSSEVSTASRLCDGALVLVDAVEGVCTQTITVLRQAWLDKLRPILVINKLDRLITELRLSPSEGYHHLSQLIEGVNAIMGSFYASDRMEDDLRWREERERRMAARREAEAGRVEESGSATPEDGEDEEGNEFEEKDDEDIYFAPERGNVIFASAIDGWAFRVGKFAQLYAQKLKIEESKLRKVLWGDYYLDPKTKRVVSHKKLAGRSLKPMFVQFVLENIWRVYESVVLDHNSDKIDKIVASLNVKLHPRDLRTKEHKTLLSLIMSQWLPLSTTTFQTVVEIIPPPQIAQSIRVPKMLHPDAYTTAAAVLPTNKLEKDLYSCDPSPEAGIVAYVSKMFAVSKDQLPENKVVEITADEMRERSRLERQRRAAERERELALDRETLIGLGADGVSKSSVATLTPEGIPLRTTELNRNAEQNPAPTPAPAPPVKEENIDPASTSTEALIGFARLYSGTLKAGTSLHCLLPKYNTELAPSHPSNVKFINKVTVSKLYMMMGRDLVAVDEVPAGNVFAVGGLEGKVLRNATLCSLDQTGAVEGEDEEKLKAGLINLAGVIMTSPPIVRVALEPKSPADLPKLVEGLRLLNQADPCVETLVQETGEHVILTAGELHLERCLKDLRERFAKIEIQASKPIVPFRETAVKGVDMAPPKTKDAPRGTIEGSISNSLVNYTIRAVPLPLKITSFLQANTSVMRRIQPDRRAGRTSGEDDSDQVTSKQLTTEGGGDEEGAREVKPEEFWSKLREVSDQCGRDWVGVVDRIWAFGPKRVGPNLLIDRPDGRVKPLRQRYEASLENPSTPITDSVVDGPIVDLAEELGSSSLSEEARMMRDFDDSIETGFQLATFQGPLCAEPVVGMAYLVEKLDVEVSEDDENIRSKLAQATGSLISSIKDACRAGLLDWSPRVLLAMYTCDIQTSTEVLGKVYGVVARRRGKIVAEEMKEGTSFFTVRALLPVIESFGFADEIRKRSSGAASPQLVFSGYQMIDQDPYWVPTTEEELEDLGTLAERANIAKVYVDGVRTRKGITGILSRAWTPSSPLLPTSLPDSSSSEPSLGSSISSASSSMYTPSLSESSRSSSSSSFSLSRPRTPSNEVDFYPSGPARTINLYPNNFRSSARTFPSGSRTTEPSIYDDRLETYEQDDIGADGDEDEDEDGRIGENHPRRFERRFADDGRPFYVDHHLKITTWELYKPRKQTLRRKVKYVREQILSKVRGREDLRASVGMRERACIVIVRREDLFETAFDALAQKSSEDLKRKFYVHFDQEEGIDAGGLTREFFQLLSMHIADPSYGLFHAPSTVHPNLLSINPNSAINPAHLDYFRVVGRLIGLALLNGEKVSVGFAGVVWKLLVGGIEVGINQAEERSTTTRRRRRNETEDVNDGRDDCRQRRKRRRGGIGREDLKGVDDELEKSLEWVQNNDPSVLYRSFTHPLDAFGAQIEVPLRPNGAEIDVTEDNKEEYVSEVSRFVLVESVREQTEAMLRGLDEVVERRFLSTLEPAELELLICGISEIDVDDWQAHTDYRSGYYFEHPSIQLFWAFVRTLSSDQKMALLQFVTSSTRLPPGGFAYLKATGSDLKRFTIVLDSRPGSNRLPSAHTCFNELELPPYMTWEDMERALGFAISETEGFAQQ</sequence>
<feature type="compositionally biased region" description="Acidic residues" evidence="13">
    <location>
        <begin position="224"/>
        <end position="239"/>
    </location>
</feature>
<dbReference type="CDD" id="cd01885">
    <property type="entry name" value="EF2"/>
    <property type="match status" value="1"/>
</dbReference>
<dbReference type="Gene3D" id="3.30.230.10">
    <property type="match status" value="1"/>
</dbReference>
<dbReference type="CDD" id="cd00201">
    <property type="entry name" value="WW"/>
    <property type="match status" value="1"/>
</dbReference>
<dbReference type="Gene3D" id="3.90.1750.10">
    <property type="entry name" value="Hect, E3 ligase catalytic domains"/>
    <property type="match status" value="2"/>
</dbReference>
<dbReference type="SUPFAM" id="SSF54980">
    <property type="entry name" value="EF-G C-terminal domain-like"/>
    <property type="match status" value="2"/>
</dbReference>
<feature type="region of interest" description="Disordered" evidence="13">
    <location>
        <begin position="513"/>
        <end position="537"/>
    </location>
</feature>
<dbReference type="InterPro" id="IPR014721">
    <property type="entry name" value="Ribsml_uS5_D2-typ_fold_subgr"/>
</dbReference>
<evidence type="ECO:0000256" key="1">
    <source>
        <dbReference type="ARBA" id="ARBA00004496"/>
    </source>
</evidence>
<proteinExistence type="predicted"/>
<dbReference type="SUPFAM" id="SSF56204">
    <property type="entry name" value="Hect, E3 ligase catalytic domain"/>
    <property type="match status" value="1"/>
</dbReference>
<dbReference type="CDD" id="cd16268">
    <property type="entry name" value="EF2_II"/>
    <property type="match status" value="1"/>
</dbReference>
<feature type="region of interest" description="Disordered" evidence="13">
    <location>
        <begin position="207"/>
        <end position="239"/>
    </location>
</feature>
<dbReference type="Gene3D" id="3.30.2160.10">
    <property type="entry name" value="Hect, E3 ligase catalytic domain"/>
    <property type="match status" value="1"/>
</dbReference>
<dbReference type="InterPro" id="IPR020568">
    <property type="entry name" value="Ribosomal_Su5_D2-typ_SF"/>
</dbReference>
<dbReference type="FunFam" id="3.30.70.870:FF:000002">
    <property type="entry name" value="Translation elongation factor 2"/>
    <property type="match status" value="1"/>
</dbReference>
<dbReference type="InterPro" id="IPR005225">
    <property type="entry name" value="Small_GTP-bd"/>
</dbReference>
<feature type="coiled-coil region" evidence="12">
    <location>
        <begin position="456"/>
        <end position="483"/>
    </location>
</feature>
<evidence type="ECO:0000256" key="9">
    <source>
        <dbReference type="ARBA" id="ARBA00068031"/>
    </source>
</evidence>
<dbReference type="PANTHER" id="PTHR42908">
    <property type="entry name" value="TRANSLATION ELONGATION FACTOR-RELATED"/>
    <property type="match status" value="1"/>
</dbReference>
<evidence type="ECO:0000256" key="6">
    <source>
        <dbReference type="ARBA" id="ARBA00022801"/>
    </source>
</evidence>
<evidence type="ECO:0000256" key="4">
    <source>
        <dbReference type="ARBA" id="ARBA00022741"/>
    </source>
</evidence>
<keyword evidence="3" id="KW-0690">Ribosome biogenesis</keyword>
<dbReference type="SUPFAM" id="SSF50447">
    <property type="entry name" value="Translation proteins"/>
    <property type="match status" value="1"/>
</dbReference>
<dbReference type="UniPathway" id="UPA00143"/>
<dbReference type="Pfam" id="PF00009">
    <property type="entry name" value="GTP_EFTU"/>
    <property type="match status" value="1"/>
</dbReference>
<dbReference type="CDD" id="cd16261">
    <property type="entry name" value="EF2_snRNP_III"/>
    <property type="match status" value="1"/>
</dbReference>
<dbReference type="InterPro" id="IPR001202">
    <property type="entry name" value="WW_dom"/>
</dbReference>
<feature type="domain" description="WW" evidence="14">
    <location>
        <begin position="1258"/>
        <end position="1287"/>
    </location>
</feature>
<dbReference type="Gene3D" id="3.30.70.870">
    <property type="entry name" value="Elongation Factor G (Translational Gtpase), domain 3"/>
    <property type="match status" value="1"/>
</dbReference>
<dbReference type="GO" id="GO:0005525">
    <property type="term" value="F:GTP binding"/>
    <property type="evidence" value="ECO:0007669"/>
    <property type="project" value="UniProtKB-KW"/>
</dbReference>
<evidence type="ECO:0000256" key="10">
    <source>
        <dbReference type="ARBA" id="ARBA00081809"/>
    </source>
</evidence>
<feature type="compositionally biased region" description="Acidic residues" evidence="13">
    <location>
        <begin position="1237"/>
        <end position="1253"/>
    </location>
</feature>
<dbReference type="CDD" id="cd00078">
    <property type="entry name" value="HECTc"/>
    <property type="match status" value="1"/>
</dbReference>